<reference evidence="2" key="1">
    <citation type="submission" date="2022-04" db="EMBL/GenBank/DDBJ databases">
        <title>Diverse halophilic archaea isolated from saline environments.</title>
        <authorList>
            <person name="Cui H.-L."/>
        </authorList>
    </citation>
    <scope>NUCLEOTIDE SEQUENCE</scope>
    <source>
        <strain evidence="2">XZYJT40</strain>
    </source>
</reference>
<dbReference type="AlphaFoldDB" id="A0A8U0IM76"/>
<protein>
    <submittedName>
        <fullName evidence="2">Uncharacterized protein</fullName>
    </submittedName>
</protein>
<feature type="compositionally biased region" description="Basic and acidic residues" evidence="1">
    <location>
        <begin position="8"/>
        <end position="35"/>
    </location>
</feature>
<dbReference type="RefSeq" id="WP_248656611.1">
    <property type="nucleotide sequence ID" value="NZ_CP096658.1"/>
</dbReference>
<feature type="compositionally biased region" description="Basic and acidic residues" evidence="1">
    <location>
        <begin position="224"/>
        <end position="258"/>
    </location>
</feature>
<name>A0A8U0IM76_9EURY</name>
<dbReference type="KEGG" id="haxz:M0R88_09055"/>
<feature type="compositionally biased region" description="Basic and acidic residues" evidence="1">
    <location>
        <begin position="173"/>
        <end position="201"/>
    </location>
</feature>
<gene>
    <name evidence="2" type="ORF">M0R88_09055</name>
</gene>
<feature type="compositionally biased region" description="Low complexity" evidence="1">
    <location>
        <begin position="91"/>
        <end position="106"/>
    </location>
</feature>
<accession>A0A8U0IM76</accession>
<feature type="region of interest" description="Disordered" evidence="1">
    <location>
        <begin position="1"/>
        <end position="264"/>
    </location>
</feature>
<dbReference type="GeneID" id="72190000"/>
<evidence type="ECO:0000313" key="3">
    <source>
        <dbReference type="Proteomes" id="UP000830434"/>
    </source>
</evidence>
<sequence>MATDDADDEHREDRGGPDEKRAGDENRAGPEDRPGAPDPTDAGASSADDRTYANAGREPTTQTREGTRNADAGQPAPRRHGPDERGTPQNRRYGSRPPSGRTPPRGADSASGRSRNESPEASGRTPPEEGRGPAEAGRPQADPPDERAPTEGTPPGEAPPGEAPPKRTQPLREPSEPHAETGERVESGGRTEENARSKRGDDADDGEVPKYGGLWDPSWGTGRSEVESDRDRTRRREYERQFDRQRDRQRDFQRDKSGGKYRRR</sequence>
<organism evidence="2 3">
    <name type="scientific">Halorussus gelatinilyticus</name>
    <dbReference type="NCBI Taxonomy" id="2937524"/>
    <lineage>
        <taxon>Archaea</taxon>
        <taxon>Methanobacteriati</taxon>
        <taxon>Methanobacteriota</taxon>
        <taxon>Stenosarchaea group</taxon>
        <taxon>Halobacteria</taxon>
        <taxon>Halobacteriales</taxon>
        <taxon>Haladaptataceae</taxon>
        <taxon>Halorussus</taxon>
    </lineage>
</organism>
<evidence type="ECO:0000313" key="2">
    <source>
        <dbReference type="EMBL" id="UPW02227.1"/>
    </source>
</evidence>
<dbReference type="Proteomes" id="UP000830434">
    <property type="component" value="Chromosome"/>
</dbReference>
<proteinExistence type="predicted"/>
<evidence type="ECO:0000256" key="1">
    <source>
        <dbReference type="SAM" id="MobiDB-lite"/>
    </source>
</evidence>
<dbReference type="EMBL" id="CP096658">
    <property type="protein sequence ID" value="UPW02227.1"/>
    <property type="molecule type" value="Genomic_DNA"/>
</dbReference>
<keyword evidence="3" id="KW-1185">Reference proteome</keyword>